<dbReference type="InterPro" id="IPR025307">
    <property type="entry name" value="FIIND_dom"/>
</dbReference>
<comment type="caution">
    <text evidence="4">The sequence shown here is derived from an EMBL/GenBank/DDBJ whole genome shotgun (WGS) entry which is preliminary data.</text>
</comment>
<dbReference type="Pfam" id="PF13553">
    <property type="entry name" value="FIIND"/>
    <property type="match status" value="1"/>
</dbReference>
<gene>
    <name evidence="4" type="ORF">PFLUV_G00277220</name>
</gene>
<feature type="domain" description="CARD" evidence="3">
    <location>
        <begin position="107"/>
        <end position="192"/>
    </location>
</feature>
<proteinExistence type="predicted"/>
<dbReference type="EMBL" id="VHII01000024">
    <property type="protein sequence ID" value="KAF1372026.1"/>
    <property type="molecule type" value="Genomic_DNA"/>
</dbReference>
<dbReference type="Pfam" id="PF23679">
    <property type="entry name" value="UPA-FIIND"/>
    <property type="match status" value="1"/>
</dbReference>
<evidence type="ECO:0000259" key="3">
    <source>
        <dbReference type="PROSITE" id="PS50209"/>
    </source>
</evidence>
<organism evidence="4 5">
    <name type="scientific">Perca fluviatilis</name>
    <name type="common">European perch</name>
    <dbReference type="NCBI Taxonomy" id="8168"/>
    <lineage>
        <taxon>Eukaryota</taxon>
        <taxon>Metazoa</taxon>
        <taxon>Chordata</taxon>
        <taxon>Craniata</taxon>
        <taxon>Vertebrata</taxon>
        <taxon>Euteleostomi</taxon>
        <taxon>Actinopterygii</taxon>
        <taxon>Neopterygii</taxon>
        <taxon>Teleostei</taxon>
        <taxon>Neoteleostei</taxon>
        <taxon>Acanthomorphata</taxon>
        <taxon>Eupercaria</taxon>
        <taxon>Perciformes</taxon>
        <taxon>Percoidei</taxon>
        <taxon>Percidae</taxon>
        <taxon>Percinae</taxon>
        <taxon>Perca</taxon>
    </lineage>
</organism>
<comment type="subcellular location">
    <subcellularLocation>
        <location evidence="1">Cytoplasm</location>
        <location evidence="1">Cytosol</location>
    </subcellularLocation>
</comment>
<dbReference type="SUPFAM" id="SSF47986">
    <property type="entry name" value="DEATH domain"/>
    <property type="match status" value="1"/>
</dbReference>
<reference evidence="4 5" key="1">
    <citation type="submission" date="2019-06" db="EMBL/GenBank/DDBJ databases">
        <title>A chromosome-scale genome assembly of the European perch, Perca fluviatilis.</title>
        <authorList>
            <person name="Roques C."/>
            <person name="Zahm M."/>
            <person name="Cabau C."/>
            <person name="Klopp C."/>
            <person name="Bouchez O."/>
            <person name="Donnadieu C."/>
            <person name="Kuhl H."/>
            <person name="Gislard M."/>
            <person name="Guendouz S."/>
            <person name="Journot L."/>
            <person name="Haffray P."/>
            <person name="Bestin A."/>
            <person name="Morvezen R."/>
            <person name="Feron R."/>
            <person name="Wen M."/>
            <person name="Jouanno E."/>
            <person name="Herpin A."/>
            <person name="Schartl M."/>
            <person name="Postlethwait J."/>
            <person name="Schaerlinger B."/>
            <person name="Chardard D."/>
            <person name="Lecocq T."/>
            <person name="Poncet C."/>
            <person name="Jaffrelo L."/>
            <person name="Lampietro C."/>
            <person name="Guiguen Y."/>
        </authorList>
    </citation>
    <scope>NUCLEOTIDE SEQUENCE [LARGE SCALE GENOMIC DNA]</scope>
    <source>
        <tissue evidence="4">Blood</tissue>
    </source>
</reference>
<evidence type="ECO:0000313" key="5">
    <source>
        <dbReference type="Proteomes" id="UP000465112"/>
    </source>
</evidence>
<keyword evidence="2" id="KW-0963">Cytoplasm</keyword>
<dbReference type="PROSITE" id="PS50209">
    <property type="entry name" value="CARD"/>
    <property type="match status" value="1"/>
</dbReference>
<name>A0A6A5DU58_PERFL</name>
<dbReference type="Gene3D" id="1.10.533.10">
    <property type="entry name" value="Death Domain, Fas"/>
    <property type="match status" value="1"/>
</dbReference>
<dbReference type="InterPro" id="IPR011029">
    <property type="entry name" value="DEATH-like_dom_sf"/>
</dbReference>
<dbReference type="Pfam" id="PF00619">
    <property type="entry name" value="CARD"/>
    <property type="match status" value="1"/>
</dbReference>
<dbReference type="InterPro" id="IPR001315">
    <property type="entry name" value="CARD"/>
</dbReference>
<dbReference type="Proteomes" id="UP000465112">
    <property type="component" value="Chromosome 24"/>
</dbReference>
<dbReference type="AlphaFoldDB" id="A0A6A5DU58"/>
<accession>A0A6A5DU58</accession>
<evidence type="ECO:0000256" key="2">
    <source>
        <dbReference type="ARBA" id="ARBA00022490"/>
    </source>
</evidence>
<dbReference type="GO" id="GO:0005829">
    <property type="term" value="C:cytosol"/>
    <property type="evidence" value="ECO:0007669"/>
    <property type="project" value="UniProtKB-SubCell"/>
</dbReference>
<protein>
    <recommendedName>
        <fullName evidence="3">CARD domain-containing protein</fullName>
    </recommendedName>
</protein>
<dbReference type="GO" id="GO:0042981">
    <property type="term" value="P:regulation of apoptotic process"/>
    <property type="evidence" value="ECO:0007669"/>
    <property type="project" value="InterPro"/>
</dbReference>
<keyword evidence="5" id="KW-1185">Reference proteome</keyword>
<evidence type="ECO:0000313" key="4">
    <source>
        <dbReference type="EMBL" id="KAF1372026.1"/>
    </source>
</evidence>
<evidence type="ECO:0000256" key="1">
    <source>
        <dbReference type="ARBA" id="ARBA00004514"/>
    </source>
</evidence>
<sequence>MAAGPLYDIKCSEEAAVCQLHLPHCDIRDVHFRFSADADSLVSQKADFELEFGPNYHPTFEILLPINTPEVTLRVQDEGQSVWEHDVDMIAVRGEHPDPAEDRDPPEDRLLLVPRQFGEPVCDPVVNQLLDQLLERGVLTAGEMQSVRTGGADKGRDVMDTVRRKGRAASSVLVSGLWELDPVLSTELRLMGRTRLWRDLMRNLSKN</sequence>